<evidence type="ECO:0000313" key="1">
    <source>
        <dbReference type="EMBL" id="MPC25768.1"/>
    </source>
</evidence>
<comment type="caution">
    <text evidence="1">The sequence shown here is derived from an EMBL/GenBank/DDBJ whole genome shotgun (WGS) entry which is preliminary data.</text>
</comment>
<sequence length="31" mass="3714">MNMETRHFYLDICARLEHFIDITKGAEKSED</sequence>
<reference evidence="1 2" key="1">
    <citation type="submission" date="2019-05" db="EMBL/GenBank/DDBJ databases">
        <title>Another draft genome of Portunus trituberculatus and its Hox gene families provides insights of decapod evolution.</title>
        <authorList>
            <person name="Jeong J.-H."/>
            <person name="Song I."/>
            <person name="Kim S."/>
            <person name="Choi T."/>
            <person name="Kim D."/>
            <person name="Ryu S."/>
            <person name="Kim W."/>
        </authorList>
    </citation>
    <scope>NUCLEOTIDE SEQUENCE [LARGE SCALE GENOMIC DNA]</scope>
    <source>
        <tissue evidence="1">Muscle</tissue>
    </source>
</reference>
<gene>
    <name evidence="1" type="ORF">E2C01_018891</name>
</gene>
<evidence type="ECO:0000313" key="2">
    <source>
        <dbReference type="Proteomes" id="UP000324222"/>
    </source>
</evidence>
<dbReference type="Proteomes" id="UP000324222">
    <property type="component" value="Unassembled WGS sequence"/>
</dbReference>
<dbReference type="AlphaFoldDB" id="A0A5B7DWH3"/>
<proteinExistence type="predicted"/>
<dbReference type="EMBL" id="VSRR010001505">
    <property type="protein sequence ID" value="MPC25768.1"/>
    <property type="molecule type" value="Genomic_DNA"/>
</dbReference>
<keyword evidence="2" id="KW-1185">Reference proteome</keyword>
<protein>
    <submittedName>
        <fullName evidence="1">Uncharacterized protein</fullName>
    </submittedName>
</protein>
<name>A0A5B7DWH3_PORTR</name>
<organism evidence="1 2">
    <name type="scientific">Portunus trituberculatus</name>
    <name type="common">Swimming crab</name>
    <name type="synonym">Neptunus trituberculatus</name>
    <dbReference type="NCBI Taxonomy" id="210409"/>
    <lineage>
        <taxon>Eukaryota</taxon>
        <taxon>Metazoa</taxon>
        <taxon>Ecdysozoa</taxon>
        <taxon>Arthropoda</taxon>
        <taxon>Crustacea</taxon>
        <taxon>Multicrustacea</taxon>
        <taxon>Malacostraca</taxon>
        <taxon>Eumalacostraca</taxon>
        <taxon>Eucarida</taxon>
        <taxon>Decapoda</taxon>
        <taxon>Pleocyemata</taxon>
        <taxon>Brachyura</taxon>
        <taxon>Eubrachyura</taxon>
        <taxon>Portunoidea</taxon>
        <taxon>Portunidae</taxon>
        <taxon>Portuninae</taxon>
        <taxon>Portunus</taxon>
    </lineage>
</organism>
<accession>A0A5B7DWH3</accession>